<accession>A0A5B7IFF3</accession>
<dbReference type="AlphaFoldDB" id="A0A5B7IFF3"/>
<gene>
    <name evidence="2" type="ORF">E2C01_073940</name>
</gene>
<evidence type="ECO:0000313" key="2">
    <source>
        <dbReference type="EMBL" id="MPC79414.1"/>
    </source>
</evidence>
<dbReference type="EMBL" id="VSRR010051086">
    <property type="protein sequence ID" value="MPC79414.1"/>
    <property type="molecule type" value="Genomic_DNA"/>
</dbReference>
<dbReference type="Proteomes" id="UP000324222">
    <property type="component" value="Unassembled WGS sequence"/>
</dbReference>
<name>A0A5B7IFF3_PORTR</name>
<feature type="region of interest" description="Disordered" evidence="1">
    <location>
        <begin position="1"/>
        <end position="24"/>
    </location>
</feature>
<reference evidence="2 3" key="1">
    <citation type="submission" date="2019-05" db="EMBL/GenBank/DDBJ databases">
        <title>Another draft genome of Portunus trituberculatus and its Hox gene families provides insights of decapod evolution.</title>
        <authorList>
            <person name="Jeong J.-H."/>
            <person name="Song I."/>
            <person name="Kim S."/>
            <person name="Choi T."/>
            <person name="Kim D."/>
            <person name="Ryu S."/>
            <person name="Kim W."/>
        </authorList>
    </citation>
    <scope>NUCLEOTIDE SEQUENCE [LARGE SCALE GENOMIC DNA]</scope>
    <source>
        <tissue evidence="2">Muscle</tissue>
    </source>
</reference>
<comment type="caution">
    <text evidence="2">The sequence shown here is derived from an EMBL/GenBank/DDBJ whole genome shotgun (WGS) entry which is preliminary data.</text>
</comment>
<keyword evidence="3" id="KW-1185">Reference proteome</keyword>
<evidence type="ECO:0000313" key="3">
    <source>
        <dbReference type="Proteomes" id="UP000324222"/>
    </source>
</evidence>
<sequence>MTPYGTNLSRSWTTPPRRVTTPTRQTRTYRWGGALVWCGVVWCGGM</sequence>
<organism evidence="2 3">
    <name type="scientific">Portunus trituberculatus</name>
    <name type="common">Swimming crab</name>
    <name type="synonym">Neptunus trituberculatus</name>
    <dbReference type="NCBI Taxonomy" id="210409"/>
    <lineage>
        <taxon>Eukaryota</taxon>
        <taxon>Metazoa</taxon>
        <taxon>Ecdysozoa</taxon>
        <taxon>Arthropoda</taxon>
        <taxon>Crustacea</taxon>
        <taxon>Multicrustacea</taxon>
        <taxon>Malacostraca</taxon>
        <taxon>Eumalacostraca</taxon>
        <taxon>Eucarida</taxon>
        <taxon>Decapoda</taxon>
        <taxon>Pleocyemata</taxon>
        <taxon>Brachyura</taxon>
        <taxon>Eubrachyura</taxon>
        <taxon>Portunoidea</taxon>
        <taxon>Portunidae</taxon>
        <taxon>Portuninae</taxon>
        <taxon>Portunus</taxon>
    </lineage>
</organism>
<feature type="compositionally biased region" description="Low complexity" evidence="1">
    <location>
        <begin position="13"/>
        <end position="24"/>
    </location>
</feature>
<feature type="compositionally biased region" description="Polar residues" evidence="1">
    <location>
        <begin position="1"/>
        <end position="12"/>
    </location>
</feature>
<evidence type="ECO:0000256" key="1">
    <source>
        <dbReference type="SAM" id="MobiDB-lite"/>
    </source>
</evidence>
<proteinExistence type="predicted"/>
<protein>
    <submittedName>
        <fullName evidence="2">Uncharacterized protein</fullName>
    </submittedName>
</protein>